<dbReference type="RefSeq" id="WP_189552876.1">
    <property type="nucleotide sequence ID" value="NZ_BMTP01000012.1"/>
</dbReference>
<gene>
    <name evidence="1" type="ORF">GCM10010274_46290</name>
</gene>
<dbReference type="Proteomes" id="UP000636661">
    <property type="component" value="Unassembled WGS sequence"/>
</dbReference>
<proteinExistence type="predicted"/>
<dbReference type="AlphaFoldDB" id="A0A918M5L1"/>
<comment type="caution">
    <text evidence="1">The sequence shown here is derived from an EMBL/GenBank/DDBJ whole genome shotgun (WGS) entry which is preliminary data.</text>
</comment>
<evidence type="ECO:0000313" key="1">
    <source>
        <dbReference type="EMBL" id="GGU52116.1"/>
    </source>
</evidence>
<sequence length="142" mass="15558">MTARTNTPDVRNPDGSLTIRMKRACNGCGQTLGDVDDRDVDEHGNLTDVRGECPACRPLVELEAAGCKTWRLTVRSIGRIDDAVDQDGIYAKGYWEDVDGKLTVTGLRIGSGPDRIVAKFGDWVVRHPKGQWSVHKAPEPVS</sequence>
<protein>
    <submittedName>
        <fullName evidence="1">Uncharacterized protein</fullName>
    </submittedName>
</protein>
<reference evidence="1" key="1">
    <citation type="journal article" date="2014" name="Int. J. Syst. Evol. Microbiol.">
        <title>Complete genome sequence of Corynebacterium casei LMG S-19264T (=DSM 44701T), isolated from a smear-ripened cheese.</title>
        <authorList>
            <consortium name="US DOE Joint Genome Institute (JGI-PGF)"/>
            <person name="Walter F."/>
            <person name="Albersmeier A."/>
            <person name="Kalinowski J."/>
            <person name="Ruckert C."/>
        </authorList>
    </citation>
    <scope>NUCLEOTIDE SEQUENCE</scope>
    <source>
        <strain evidence="1">JCM 4391</strain>
    </source>
</reference>
<evidence type="ECO:0000313" key="2">
    <source>
        <dbReference type="Proteomes" id="UP000636661"/>
    </source>
</evidence>
<accession>A0A918M5L1</accession>
<dbReference type="EMBL" id="BMTP01000012">
    <property type="protein sequence ID" value="GGU52116.1"/>
    <property type="molecule type" value="Genomic_DNA"/>
</dbReference>
<keyword evidence="2" id="KW-1185">Reference proteome</keyword>
<reference evidence="1" key="2">
    <citation type="submission" date="2020-09" db="EMBL/GenBank/DDBJ databases">
        <authorList>
            <person name="Sun Q."/>
            <person name="Ohkuma M."/>
        </authorList>
    </citation>
    <scope>NUCLEOTIDE SEQUENCE</scope>
    <source>
        <strain evidence="1">JCM 4391</strain>
    </source>
</reference>
<organism evidence="1 2">
    <name type="scientific">Streptomyces lavendofoliae</name>
    <dbReference type="NCBI Taxonomy" id="67314"/>
    <lineage>
        <taxon>Bacteria</taxon>
        <taxon>Bacillati</taxon>
        <taxon>Actinomycetota</taxon>
        <taxon>Actinomycetes</taxon>
        <taxon>Kitasatosporales</taxon>
        <taxon>Streptomycetaceae</taxon>
        <taxon>Streptomyces</taxon>
    </lineage>
</organism>
<name>A0A918M5L1_9ACTN</name>